<accession>A0ABV8LJ76</accession>
<evidence type="ECO:0008006" key="3">
    <source>
        <dbReference type="Google" id="ProtNLM"/>
    </source>
</evidence>
<gene>
    <name evidence="1" type="ORF">ACFOZ4_10385</name>
</gene>
<reference evidence="2" key="1">
    <citation type="journal article" date="2019" name="Int. J. Syst. Evol. Microbiol.">
        <title>The Global Catalogue of Microorganisms (GCM) 10K type strain sequencing project: providing services to taxonomists for standard genome sequencing and annotation.</title>
        <authorList>
            <consortium name="The Broad Institute Genomics Platform"/>
            <consortium name="The Broad Institute Genome Sequencing Center for Infectious Disease"/>
            <person name="Wu L."/>
            <person name="Ma J."/>
        </authorList>
    </citation>
    <scope>NUCLEOTIDE SEQUENCE [LARGE SCALE GENOMIC DNA]</scope>
    <source>
        <strain evidence="2">CGMCC 4.7289</strain>
    </source>
</reference>
<sequence length="117" mass="12747">MIKTAERLDEQDDVLYRMIQGTHKGVSTVGEKLAILRSETRSSLGSITLRISGLDRCVDKIQGELVEVRDELVEMKGRLDGIDGRLDGIDGRLDGIDGRLDGIDGQIGKLVAHFGLG</sequence>
<dbReference type="EMBL" id="JBHSAY010000005">
    <property type="protein sequence ID" value="MFC4131010.1"/>
    <property type="molecule type" value="Genomic_DNA"/>
</dbReference>
<evidence type="ECO:0000313" key="1">
    <source>
        <dbReference type="EMBL" id="MFC4131010.1"/>
    </source>
</evidence>
<keyword evidence="2" id="KW-1185">Reference proteome</keyword>
<proteinExistence type="predicted"/>
<dbReference type="Gene3D" id="1.20.5.110">
    <property type="match status" value="1"/>
</dbReference>
<dbReference type="RefSeq" id="WP_253756744.1">
    <property type="nucleotide sequence ID" value="NZ_JAMZDZ010000001.1"/>
</dbReference>
<name>A0ABV8LJ76_9ACTN</name>
<dbReference type="Proteomes" id="UP001595816">
    <property type="component" value="Unassembled WGS sequence"/>
</dbReference>
<evidence type="ECO:0000313" key="2">
    <source>
        <dbReference type="Proteomes" id="UP001595816"/>
    </source>
</evidence>
<organism evidence="1 2">
    <name type="scientific">Hamadaea flava</name>
    <dbReference type="NCBI Taxonomy" id="1742688"/>
    <lineage>
        <taxon>Bacteria</taxon>
        <taxon>Bacillati</taxon>
        <taxon>Actinomycetota</taxon>
        <taxon>Actinomycetes</taxon>
        <taxon>Micromonosporales</taxon>
        <taxon>Micromonosporaceae</taxon>
        <taxon>Hamadaea</taxon>
    </lineage>
</organism>
<protein>
    <recommendedName>
        <fullName evidence="3">t-SNARE coiled-coil homology domain-containing protein</fullName>
    </recommendedName>
</protein>
<comment type="caution">
    <text evidence="1">The sequence shown here is derived from an EMBL/GenBank/DDBJ whole genome shotgun (WGS) entry which is preliminary data.</text>
</comment>